<gene>
    <name evidence="2" type="ORF">P5673_023366</name>
</gene>
<feature type="region of interest" description="Disordered" evidence="1">
    <location>
        <begin position="21"/>
        <end position="48"/>
    </location>
</feature>
<dbReference type="EMBL" id="JARQWQ010000065">
    <property type="protein sequence ID" value="KAK2555020.1"/>
    <property type="molecule type" value="Genomic_DNA"/>
</dbReference>
<protein>
    <submittedName>
        <fullName evidence="2">Uncharacterized protein</fullName>
    </submittedName>
</protein>
<evidence type="ECO:0000256" key="1">
    <source>
        <dbReference type="SAM" id="MobiDB-lite"/>
    </source>
</evidence>
<feature type="region of interest" description="Disordered" evidence="1">
    <location>
        <begin position="72"/>
        <end position="108"/>
    </location>
</feature>
<reference evidence="2" key="2">
    <citation type="journal article" date="2023" name="Science">
        <title>Genomic signatures of disease resistance in endangered staghorn corals.</title>
        <authorList>
            <person name="Vollmer S.V."/>
            <person name="Selwyn J.D."/>
            <person name="Despard B.A."/>
            <person name="Roesel C.L."/>
        </authorList>
    </citation>
    <scope>NUCLEOTIDE SEQUENCE</scope>
    <source>
        <strain evidence="2">K2</strain>
    </source>
</reference>
<evidence type="ECO:0000313" key="3">
    <source>
        <dbReference type="Proteomes" id="UP001249851"/>
    </source>
</evidence>
<keyword evidence="3" id="KW-1185">Reference proteome</keyword>
<sequence>MWAHRGQCLVGSLAGAAHLSKSNAGVPRSAQAERKSAVEQKGKSRLDRSLQCGRRPRKRGLSILLNGVPSVEQEVSDKLPQGRPSKQSFRSVREEPPSRTHGRAAARRGAVAALPSAVILFRLGLNASKSESTLVHGRHSFLLDPCTRIQSSVPHTKSFGCRARRSFADDLKENESQMWLRGGRKHRPRVSSPYATAGKLARLQCFPCRDLEVFFQIFSKSQMSLQGGEKGPSTGLLGPGGREGRPATAFFPP</sequence>
<feature type="compositionally biased region" description="Basic and acidic residues" evidence="1">
    <location>
        <begin position="31"/>
        <end position="48"/>
    </location>
</feature>
<proteinExistence type="predicted"/>
<name>A0AAD9UZ81_ACRCE</name>
<dbReference type="AlphaFoldDB" id="A0AAD9UZ81"/>
<comment type="caution">
    <text evidence="2">The sequence shown here is derived from an EMBL/GenBank/DDBJ whole genome shotgun (WGS) entry which is preliminary data.</text>
</comment>
<dbReference type="Proteomes" id="UP001249851">
    <property type="component" value="Unassembled WGS sequence"/>
</dbReference>
<feature type="region of interest" description="Disordered" evidence="1">
    <location>
        <begin position="224"/>
        <end position="253"/>
    </location>
</feature>
<reference evidence="2" key="1">
    <citation type="journal article" date="2023" name="G3 (Bethesda)">
        <title>Whole genome assembly and annotation of the endangered Caribbean coral Acropora cervicornis.</title>
        <authorList>
            <person name="Selwyn J.D."/>
            <person name="Vollmer S.V."/>
        </authorList>
    </citation>
    <scope>NUCLEOTIDE SEQUENCE</scope>
    <source>
        <strain evidence="2">K2</strain>
    </source>
</reference>
<evidence type="ECO:0000313" key="2">
    <source>
        <dbReference type="EMBL" id="KAK2555020.1"/>
    </source>
</evidence>
<accession>A0AAD9UZ81</accession>
<organism evidence="2 3">
    <name type="scientific">Acropora cervicornis</name>
    <name type="common">Staghorn coral</name>
    <dbReference type="NCBI Taxonomy" id="6130"/>
    <lineage>
        <taxon>Eukaryota</taxon>
        <taxon>Metazoa</taxon>
        <taxon>Cnidaria</taxon>
        <taxon>Anthozoa</taxon>
        <taxon>Hexacorallia</taxon>
        <taxon>Scleractinia</taxon>
        <taxon>Astrocoeniina</taxon>
        <taxon>Acroporidae</taxon>
        <taxon>Acropora</taxon>
    </lineage>
</organism>